<reference evidence="2 3" key="1">
    <citation type="submission" date="2016-10" db="EMBL/GenBank/DDBJ databases">
        <authorList>
            <person name="Varghese N."/>
            <person name="Submissions S."/>
        </authorList>
    </citation>
    <scope>NUCLEOTIDE SEQUENCE [LARGE SCALE GENOMIC DNA]</scope>
    <source>
        <strain evidence="2 3">DSM 24802</strain>
    </source>
</reference>
<dbReference type="EMBL" id="FNOB01000006">
    <property type="protein sequence ID" value="SDW75306.1"/>
    <property type="molecule type" value="Genomic_DNA"/>
</dbReference>
<sequence length="218" mass="24325">MRDVSSATVDLRDGLVGEHDRKAIFPNFREGLGQDADGPVSLELVQDHPRYSTLVKGQTGSFHTCASLRCRRANRRARAASAPTNDQHGCPRPPLLALPRGPQLRSEPRPCRVVRGADRGRPDDRHRLLRIGRLSHPGTHRCPTAARRWGLRWGARKPGAGEGFPHGRRSPAVWTSRPGSICGTYVVKKRWRRPRSRAGSCSCGRDQRWSRLFPGLRG</sequence>
<accession>A0A1H2W4B6</accession>
<evidence type="ECO:0000313" key="3">
    <source>
        <dbReference type="Proteomes" id="UP000199541"/>
    </source>
</evidence>
<evidence type="ECO:0000256" key="1">
    <source>
        <dbReference type="SAM" id="MobiDB-lite"/>
    </source>
</evidence>
<feature type="region of interest" description="Disordered" evidence="1">
    <location>
        <begin position="79"/>
        <end position="108"/>
    </location>
</feature>
<dbReference type="Proteomes" id="UP000199541">
    <property type="component" value="Unassembled WGS sequence"/>
</dbReference>
<proteinExistence type="predicted"/>
<name>A0A1H2W4B6_9RHOB</name>
<gene>
    <name evidence="2" type="ORF">SAMN05444006_106158</name>
</gene>
<organism evidence="2 3">
    <name type="scientific">Allgaiera indica</name>
    <dbReference type="NCBI Taxonomy" id="765699"/>
    <lineage>
        <taxon>Bacteria</taxon>
        <taxon>Pseudomonadati</taxon>
        <taxon>Pseudomonadota</taxon>
        <taxon>Alphaproteobacteria</taxon>
        <taxon>Rhodobacterales</taxon>
        <taxon>Paracoccaceae</taxon>
        <taxon>Allgaiera</taxon>
    </lineage>
</organism>
<evidence type="ECO:0000313" key="2">
    <source>
        <dbReference type="EMBL" id="SDW75306.1"/>
    </source>
</evidence>
<protein>
    <submittedName>
        <fullName evidence="2">Uncharacterized protein</fullName>
    </submittedName>
</protein>
<keyword evidence="3" id="KW-1185">Reference proteome</keyword>
<comment type="caution">
    <text evidence="2">The sequence shown here is derived from an EMBL/GenBank/DDBJ whole genome shotgun (WGS) entry which is preliminary data.</text>
</comment>